<keyword evidence="2" id="KW-1185">Reference proteome</keyword>
<evidence type="ECO:0000313" key="2">
    <source>
        <dbReference type="Proteomes" id="UP000008549"/>
    </source>
</evidence>
<dbReference type="Proteomes" id="UP000008549">
    <property type="component" value="Unassembled WGS sequence"/>
</dbReference>
<reference evidence="1 2" key="2">
    <citation type="journal article" date="2011" name="PLoS Genet.">
        <title>Caenorhabditis briggsae recombinant inbred line genotypes reveal inter-strain incompatibility and the evolution of recombination.</title>
        <authorList>
            <person name="Ross J.A."/>
            <person name="Koboldt D.C."/>
            <person name="Staisch J.E."/>
            <person name="Chamberlin H.M."/>
            <person name="Gupta B.P."/>
            <person name="Miller R.D."/>
            <person name="Baird S.E."/>
            <person name="Haag E.S."/>
        </authorList>
    </citation>
    <scope>NUCLEOTIDE SEQUENCE [LARGE SCALE GENOMIC DNA]</scope>
    <source>
        <strain evidence="1 2">AF16</strain>
    </source>
</reference>
<reference evidence="1 2" key="1">
    <citation type="journal article" date="2003" name="PLoS Biol.">
        <title>The genome sequence of Caenorhabditis briggsae: a platform for comparative genomics.</title>
        <authorList>
            <person name="Stein L.D."/>
            <person name="Bao Z."/>
            <person name="Blasiar D."/>
            <person name="Blumenthal T."/>
            <person name="Brent M.R."/>
            <person name="Chen N."/>
            <person name="Chinwalla A."/>
            <person name="Clarke L."/>
            <person name="Clee C."/>
            <person name="Coghlan A."/>
            <person name="Coulson A."/>
            <person name="D'Eustachio P."/>
            <person name="Fitch D.H."/>
            <person name="Fulton L.A."/>
            <person name="Fulton R.E."/>
            <person name="Griffiths-Jones S."/>
            <person name="Harris T.W."/>
            <person name="Hillier L.W."/>
            <person name="Kamath R."/>
            <person name="Kuwabara P.E."/>
            <person name="Mardis E.R."/>
            <person name="Marra M.A."/>
            <person name="Miner T.L."/>
            <person name="Minx P."/>
            <person name="Mullikin J.C."/>
            <person name="Plumb R.W."/>
            <person name="Rogers J."/>
            <person name="Schein J.E."/>
            <person name="Sohrmann M."/>
            <person name="Spieth J."/>
            <person name="Stajich J.E."/>
            <person name="Wei C."/>
            <person name="Willey D."/>
            <person name="Wilson R.K."/>
            <person name="Durbin R."/>
            <person name="Waterston R.H."/>
        </authorList>
    </citation>
    <scope>NUCLEOTIDE SEQUENCE [LARGE SCALE GENOMIC DNA]</scope>
    <source>
        <strain evidence="1 2">AF16</strain>
    </source>
</reference>
<dbReference type="KEGG" id="cbr:CBG_26952"/>
<protein>
    <submittedName>
        <fullName evidence="1">Protein CBG26952</fullName>
    </submittedName>
</protein>
<dbReference type="GeneID" id="68918416"/>
<name>B6IHU5_CAEBR</name>
<evidence type="ECO:0000313" key="1">
    <source>
        <dbReference type="EMBL" id="CAR99475.1"/>
    </source>
</evidence>
<sequence length="10" mass="1266">MILRSRNETF</sequence>
<gene>
    <name evidence="1" type="ORF">CBG26952</name>
    <name evidence="1" type="ORF">CBG_26952</name>
</gene>
<proteinExistence type="predicted"/>
<dbReference type="EMBL" id="HE600935">
    <property type="protein sequence ID" value="CAR99475.1"/>
    <property type="molecule type" value="Genomic_DNA"/>
</dbReference>
<dbReference type="CTD" id="68918416"/>
<accession>B6IHU5</accession>
<dbReference type="InParanoid" id="B6IHU5"/>
<organism evidence="1 2">
    <name type="scientific">Caenorhabditis briggsae</name>
    <dbReference type="NCBI Taxonomy" id="6238"/>
    <lineage>
        <taxon>Eukaryota</taxon>
        <taxon>Metazoa</taxon>
        <taxon>Ecdysozoa</taxon>
        <taxon>Nematoda</taxon>
        <taxon>Chromadorea</taxon>
        <taxon>Rhabditida</taxon>
        <taxon>Rhabditina</taxon>
        <taxon>Rhabditomorpha</taxon>
        <taxon>Rhabditoidea</taxon>
        <taxon>Rhabditidae</taxon>
        <taxon>Peloderinae</taxon>
        <taxon>Caenorhabditis</taxon>
    </lineage>
</organism>
<dbReference type="RefSeq" id="XP_045099038.1">
    <property type="nucleotide sequence ID" value="XM_045236829.1"/>
</dbReference>